<dbReference type="PANTHER" id="PTHR21512">
    <property type="entry name" value="TRAFFICKING PROTEIN PARTICLE COMPLEX SUBUNIT 9"/>
    <property type="match status" value="1"/>
</dbReference>
<evidence type="ECO:0000256" key="1">
    <source>
        <dbReference type="ARBA" id="ARBA00004555"/>
    </source>
</evidence>
<feature type="domain" description="Trs120/TRAPPC9 first Ig-like" evidence="7">
    <location>
        <begin position="669"/>
        <end position="771"/>
    </location>
</feature>
<dbReference type="Pfam" id="PF08626">
    <property type="entry name" value="TRAPPC9-Trs120"/>
    <property type="match status" value="1"/>
</dbReference>
<feature type="domain" description="Trs120/TRAPPC9 N-terminal" evidence="5">
    <location>
        <begin position="206"/>
        <end position="276"/>
    </location>
</feature>
<dbReference type="PeptideAtlas" id="Q93330"/>
<protein>
    <submittedName>
        <fullName evidence="8">Trafficking protein particle complex subunit 9</fullName>
    </submittedName>
</protein>
<keyword evidence="9" id="KW-1185">Reference proteome</keyword>
<evidence type="ECO:0000313" key="9">
    <source>
        <dbReference type="Proteomes" id="UP000001940"/>
    </source>
</evidence>
<dbReference type="InParanoid" id="Q93330"/>
<dbReference type="RefSeq" id="NP_509933.2">
    <property type="nucleotide sequence ID" value="NM_077532.6"/>
</dbReference>
<evidence type="ECO:0000259" key="7">
    <source>
        <dbReference type="Pfam" id="PF26254"/>
    </source>
</evidence>
<dbReference type="Pfam" id="PF26254">
    <property type="entry name" value="Ig_TRAPPC9-Trs120_1st"/>
    <property type="match status" value="1"/>
</dbReference>
<dbReference type="GO" id="GO:0005802">
    <property type="term" value="C:trans-Golgi network"/>
    <property type="evidence" value="ECO:0000318"/>
    <property type="project" value="GO_Central"/>
</dbReference>
<dbReference type="WormBase" id="C35C5.6">
    <property type="protein sequence ID" value="CE43393"/>
    <property type="gene ID" value="WBGene00007956"/>
    <property type="gene designation" value="trpp-9"/>
</dbReference>
<evidence type="ECO:0000256" key="4">
    <source>
        <dbReference type="SAM" id="MobiDB-lite"/>
    </source>
</evidence>
<dbReference type="InterPro" id="IPR058564">
    <property type="entry name" value="TPR_TRAPPC9_Trs120"/>
</dbReference>
<feature type="region of interest" description="Disordered" evidence="4">
    <location>
        <begin position="88"/>
        <end position="110"/>
    </location>
</feature>
<proteinExistence type="evidence at protein level"/>
<dbReference type="InterPro" id="IPR058563">
    <property type="entry name" value="Trs120_TRAPPC9_N"/>
</dbReference>
<keyword evidence="11" id="KW-1267">Proteomics identification</keyword>
<evidence type="ECO:0000259" key="5">
    <source>
        <dbReference type="Pfam" id="PF08626"/>
    </source>
</evidence>
<dbReference type="AGR" id="WB:WBGene00007956"/>
<comment type="similarity">
    <text evidence="2">Belongs to the NIBP family.</text>
</comment>
<dbReference type="CTD" id="181345"/>
<dbReference type="OrthoDB" id="27962at2759"/>
<dbReference type="Bgee" id="WBGene00007956">
    <property type="expression patterns" value="Expressed in pharyngeal muscle cell (C elegans) and 4 other cell types or tissues"/>
</dbReference>
<dbReference type="AlphaFoldDB" id="Q93330"/>
<dbReference type="STRING" id="6239.C35C5.6.1"/>
<reference evidence="8 9" key="1">
    <citation type="journal article" date="1998" name="Science">
        <title>Genome sequence of the nematode C. elegans: a platform for investigating biology.</title>
        <authorList>
            <consortium name="The C. elegans sequencing consortium"/>
            <person name="Sulson J.E."/>
            <person name="Waterston R."/>
        </authorList>
    </citation>
    <scope>NUCLEOTIDE SEQUENCE [LARGE SCALE GENOMIC DNA]</scope>
    <source>
        <strain evidence="8 9">Bristol N2</strain>
    </source>
</reference>
<dbReference type="UCSC" id="C35C5.6">
    <property type="organism name" value="c. elegans"/>
</dbReference>
<dbReference type="EMBL" id="BX284606">
    <property type="protein sequence ID" value="CAB01686.2"/>
    <property type="molecule type" value="Genomic_DNA"/>
</dbReference>
<dbReference type="PaxDb" id="6239-C35C5.6"/>
<evidence type="ECO:0000256" key="3">
    <source>
        <dbReference type="ARBA" id="ARBA00023034"/>
    </source>
</evidence>
<evidence type="ECO:0000313" key="8">
    <source>
        <dbReference type="EMBL" id="CAB01686.2"/>
    </source>
</evidence>
<dbReference type="Pfam" id="PF26251">
    <property type="entry name" value="TPR_TRAPPC9-Trs120"/>
    <property type="match status" value="1"/>
</dbReference>
<dbReference type="InterPro" id="IPR013935">
    <property type="entry name" value="Trs120_TRAPPC9"/>
</dbReference>
<feature type="domain" description="Trs120/TRAPPC9 TPR region" evidence="6">
    <location>
        <begin position="474"/>
        <end position="614"/>
    </location>
</feature>
<organism evidence="8 9">
    <name type="scientific">Caenorhabditis elegans</name>
    <dbReference type="NCBI Taxonomy" id="6239"/>
    <lineage>
        <taxon>Eukaryota</taxon>
        <taxon>Metazoa</taxon>
        <taxon>Ecdysozoa</taxon>
        <taxon>Nematoda</taxon>
        <taxon>Chromadorea</taxon>
        <taxon>Rhabditida</taxon>
        <taxon>Rhabditina</taxon>
        <taxon>Rhabditomorpha</taxon>
        <taxon>Rhabditoidea</taxon>
        <taxon>Rhabditidae</taxon>
        <taxon>Peloderinae</taxon>
        <taxon>Caenorhabditis</taxon>
    </lineage>
</organism>
<dbReference type="KEGG" id="cel:CELE_C35C5.6"/>
<evidence type="ECO:0000259" key="6">
    <source>
        <dbReference type="Pfam" id="PF26251"/>
    </source>
</evidence>
<evidence type="ECO:0000256" key="2">
    <source>
        <dbReference type="ARBA" id="ARBA00008459"/>
    </source>
</evidence>
<sequence length="1240" mass="138828">MKSSTSDFLTDVQTVNIVIKQIGPNKSLPAFKRIVERCSRQRVIQVSDNPRRLFHCSFIQSSSYTEFSELQQHRRVFAVIGVGFTNGQGEPADKSTRASRESTDSEVSESEQISNAYNKLKSDYSNIICSRCIIIGGKDEEFDLIERHERLCFPSLEDATQLESAVRELMRAIYIVIEMKRVDVSFEKKQEIPCPILPDESRWQVGVDTKSTKSYRKKCLGRCRKQHADYCLLTGLPQLALEAYEGAIESLKSAQDHLWLAAAYDGWASTVCILHAEQMGEINCGAFHRVASMHAMLTIPSIEINTQTGDSLSVSNDSVLRYPSGNKEEMKLQSDFSSPQGHKRHHSDEHVRVTSSMSNGIERNESFGNESGIVSNGSSPSIREEPTKVKASKGLNPLSNFLSDRREKPTKERVMENFKNSIDEFSKFTMAGWLEYETVMRGIMYLILEREYIKLEQFHRDYTGKYLDDSNTFMDHRMKSQICLNSAAMYREIGFLRKQAFYARLSVLFELHVTEGRVRQASDYKIVYPVLFKTLEGYGVELGEPHDIKNKKLGPVKLQIKSLHEIFTAANRAGHRDAAIRHLCFLLQVYYPHLDSSMTTRLFEDLDNLVKATNLVHQLNQTIVVDDGKIIIPGLQLTRFPIIQSPTVLALQSNLAPTIVPNKCQASIFIYTPFAKKADNALLWVTDCPGEVEVTVKNCRGSELVVKDLCLIVEGVNFEPVQARLILPPEDEENQSGSTIRLLGVPRESGDLFITGYSCNIFGLHNECRFFSSNGQKPNKIRVKVLPKLARVYLECSLPRAPIEEDNDEPSAEAVVYSGQNFDHTITVVNNSDIPVRYCGVKIWQPIVQGGPPLICLDDLETHSQEIEGCETTDDLSSFTLEPNGSKELQFHIFGIDPTSTADDLSDEEKVLESVVPLATTHAIPNPDSESNDMDLIPFTGRLLTAEFIVRYHSDITTEDGNSFERKCKLPIAISIIPAVTVSAWHVLPGDSPFSRYIVVDVTNSTEHDAELVYSNSRRMYVLPKETCRVPILSPCCSDVTGGAFHQAKQRGSHMMQKMETERLRLILENHVSKHLDIRWSIPALNLDGQVPVGSLLSSVSLLKQLVLPAISLDFFVNGKQYVSEDDVTVGIGQFVTVEVSIISSLAAEYNGILSLECEQEISHLLGSNDTSSFMLVTGAKKIPFTVDKENKQSATFNLAFIVEGSFRVRPQITPAPGQNALLAEDMFATPVAFSVSTKF</sequence>
<dbReference type="FunCoup" id="Q93330">
    <property type="interactions" value="2574"/>
</dbReference>
<comment type="subcellular location">
    <subcellularLocation>
        <location evidence="1">Golgi apparatus</location>
    </subcellularLocation>
</comment>
<dbReference type="Proteomes" id="UP000001940">
    <property type="component" value="Chromosome X"/>
</dbReference>
<dbReference type="PhylomeDB" id="Q93330"/>
<dbReference type="InterPro" id="IPR058565">
    <property type="entry name" value="Ig_TRAPPC9_Trs120_1st"/>
</dbReference>
<feature type="compositionally biased region" description="Polar residues" evidence="4">
    <location>
        <begin position="353"/>
        <end position="381"/>
    </location>
</feature>
<evidence type="ECO:0000313" key="10">
    <source>
        <dbReference type="WormBase" id="C35C5.6"/>
    </source>
</evidence>
<dbReference type="OMA" id="HISLPQH"/>
<evidence type="ECO:0007829" key="11">
    <source>
        <dbReference type="PeptideAtlas" id="Q93330"/>
    </source>
</evidence>
<name>Q93330_CAEEL</name>
<accession>Q93330</accession>
<gene>
    <name evidence="8 10" type="primary">trpp-9</name>
    <name evidence="10" type="ORF">C35C5.6</name>
    <name evidence="8" type="ORF">CELE_C35C5.6</name>
</gene>
<dbReference type="eggNOG" id="KOG1953">
    <property type="taxonomic scope" value="Eukaryota"/>
</dbReference>
<dbReference type="GeneID" id="181345"/>
<dbReference type="Reactome" id="R-CEL-8876198">
    <property type="pathway name" value="RAB GEFs exchange GTP for GDP on RABs"/>
</dbReference>
<dbReference type="Reactome" id="R-CEL-204005">
    <property type="pathway name" value="COPII-mediated vesicle transport"/>
</dbReference>
<feature type="compositionally biased region" description="Basic and acidic residues" evidence="4">
    <location>
        <begin position="91"/>
        <end position="103"/>
    </location>
</feature>
<dbReference type="HOGENOM" id="CLU_004738_0_0_1"/>
<feature type="region of interest" description="Disordered" evidence="4">
    <location>
        <begin position="330"/>
        <end position="407"/>
    </location>
</feature>
<keyword evidence="3" id="KW-0333">Golgi apparatus</keyword>
<dbReference type="PANTHER" id="PTHR21512:SF5">
    <property type="entry name" value="TRAFFICKING PROTEIN PARTICLE COMPLEX SUBUNIT 9"/>
    <property type="match status" value="1"/>
</dbReference>